<keyword evidence="7 11" id="KW-0274">FAD</keyword>
<dbReference type="Gene3D" id="3.10.520.10">
    <property type="entry name" value="ApbE-like domains"/>
    <property type="match status" value="1"/>
</dbReference>
<name>A0ABW7H8H6_9BURK</name>
<protein>
    <recommendedName>
        <fullName evidence="3 11">FAD:protein FMN transferase</fullName>
        <ecNumber evidence="2 11">2.7.1.180</ecNumber>
    </recommendedName>
    <alternativeName>
        <fullName evidence="9 11">Flavin transferase</fullName>
    </alternativeName>
</protein>
<gene>
    <name evidence="12" type="ORF">ACG04R_06020</name>
</gene>
<accession>A0ABW7H8H6</accession>
<evidence type="ECO:0000313" key="13">
    <source>
        <dbReference type="Proteomes" id="UP001606134"/>
    </source>
</evidence>
<dbReference type="Proteomes" id="UP001606134">
    <property type="component" value="Unassembled WGS sequence"/>
</dbReference>
<dbReference type="PANTHER" id="PTHR30040">
    <property type="entry name" value="THIAMINE BIOSYNTHESIS LIPOPROTEIN APBE"/>
    <property type="match status" value="1"/>
</dbReference>
<evidence type="ECO:0000256" key="7">
    <source>
        <dbReference type="ARBA" id="ARBA00022827"/>
    </source>
</evidence>
<comment type="cofactor">
    <cofactor evidence="1">
        <name>Mg(2+)</name>
        <dbReference type="ChEBI" id="CHEBI:18420"/>
    </cofactor>
</comment>
<evidence type="ECO:0000256" key="11">
    <source>
        <dbReference type="PIRNR" id="PIRNR006268"/>
    </source>
</evidence>
<keyword evidence="4 11" id="KW-0285">Flavoprotein</keyword>
<keyword evidence="6 11" id="KW-0479">Metal-binding</keyword>
<dbReference type="EC" id="2.7.1.180" evidence="2 11"/>
<dbReference type="PIRSF" id="PIRSF006268">
    <property type="entry name" value="ApbE"/>
    <property type="match status" value="1"/>
</dbReference>
<evidence type="ECO:0000256" key="9">
    <source>
        <dbReference type="ARBA" id="ARBA00031306"/>
    </source>
</evidence>
<dbReference type="EMBL" id="JBIGIC010000002">
    <property type="protein sequence ID" value="MFG6486221.1"/>
    <property type="molecule type" value="Genomic_DNA"/>
</dbReference>
<evidence type="ECO:0000313" key="12">
    <source>
        <dbReference type="EMBL" id="MFG6486221.1"/>
    </source>
</evidence>
<organism evidence="12 13">
    <name type="scientific">Pelomonas candidula</name>
    <dbReference type="NCBI Taxonomy" id="3299025"/>
    <lineage>
        <taxon>Bacteria</taxon>
        <taxon>Pseudomonadati</taxon>
        <taxon>Pseudomonadota</taxon>
        <taxon>Betaproteobacteria</taxon>
        <taxon>Burkholderiales</taxon>
        <taxon>Sphaerotilaceae</taxon>
        <taxon>Roseateles</taxon>
    </lineage>
</organism>
<dbReference type="Pfam" id="PF02424">
    <property type="entry name" value="ApbE"/>
    <property type="match status" value="1"/>
</dbReference>
<evidence type="ECO:0000256" key="1">
    <source>
        <dbReference type="ARBA" id="ARBA00001946"/>
    </source>
</evidence>
<dbReference type="GO" id="GO:0016740">
    <property type="term" value="F:transferase activity"/>
    <property type="evidence" value="ECO:0007669"/>
    <property type="project" value="UniProtKB-KW"/>
</dbReference>
<keyword evidence="8 11" id="KW-0460">Magnesium</keyword>
<comment type="similarity">
    <text evidence="11">Belongs to the ApbE family.</text>
</comment>
<keyword evidence="5 11" id="KW-0808">Transferase</keyword>
<comment type="caution">
    <text evidence="12">The sequence shown here is derived from an EMBL/GenBank/DDBJ whole genome shotgun (WGS) entry which is preliminary data.</text>
</comment>
<dbReference type="SUPFAM" id="SSF143631">
    <property type="entry name" value="ApbE-like"/>
    <property type="match status" value="1"/>
</dbReference>
<evidence type="ECO:0000256" key="4">
    <source>
        <dbReference type="ARBA" id="ARBA00022630"/>
    </source>
</evidence>
<sequence length="304" mass="32921">MPELIVENLPFQAMASRCNLRVAAPDPGTARHWADLAVAEVRRIEQTFSRYRPDSIVSRINAAAGGEPVRCDAETLALLGYADQLHRSSDGLFDITSGVLRRAWDFRHPRLPDAAELQQLCGLVGWQRVERDGDAIRLPQPGMELDFGGFGKEYAADRVAAVLHAAGARHGYVNLGGDLHALGPQPDGRPWMIGIQHPREAGRVTAELALSQGGLATSGDYERFFELDGRRYCHVLDPRTGWPVSHWQSVSVAAPLCIAAGSCTTVAMLLEARGSAFLENTGLPWLAIGPDGRPHRGPANAPDA</sequence>
<evidence type="ECO:0000256" key="5">
    <source>
        <dbReference type="ARBA" id="ARBA00022679"/>
    </source>
</evidence>
<evidence type="ECO:0000256" key="8">
    <source>
        <dbReference type="ARBA" id="ARBA00022842"/>
    </source>
</evidence>
<dbReference type="InterPro" id="IPR003374">
    <property type="entry name" value="ApbE-like_sf"/>
</dbReference>
<reference evidence="12 13" key="1">
    <citation type="submission" date="2024-08" db="EMBL/GenBank/DDBJ databases">
        <authorList>
            <person name="Lu H."/>
        </authorList>
    </citation>
    <scope>NUCLEOTIDE SEQUENCE [LARGE SCALE GENOMIC DNA]</scope>
    <source>
        <strain evidence="12 13">BYS78W</strain>
    </source>
</reference>
<evidence type="ECO:0000256" key="10">
    <source>
        <dbReference type="ARBA" id="ARBA00048540"/>
    </source>
</evidence>
<evidence type="ECO:0000256" key="6">
    <source>
        <dbReference type="ARBA" id="ARBA00022723"/>
    </source>
</evidence>
<dbReference type="RefSeq" id="WP_394407214.1">
    <property type="nucleotide sequence ID" value="NZ_JBIGIC010000002.1"/>
</dbReference>
<comment type="catalytic activity">
    <reaction evidence="10 11">
        <text>L-threonyl-[protein] + FAD = FMN-L-threonyl-[protein] + AMP + H(+)</text>
        <dbReference type="Rhea" id="RHEA:36847"/>
        <dbReference type="Rhea" id="RHEA-COMP:11060"/>
        <dbReference type="Rhea" id="RHEA-COMP:11061"/>
        <dbReference type="ChEBI" id="CHEBI:15378"/>
        <dbReference type="ChEBI" id="CHEBI:30013"/>
        <dbReference type="ChEBI" id="CHEBI:57692"/>
        <dbReference type="ChEBI" id="CHEBI:74257"/>
        <dbReference type="ChEBI" id="CHEBI:456215"/>
        <dbReference type="EC" id="2.7.1.180"/>
    </reaction>
</comment>
<evidence type="ECO:0000256" key="3">
    <source>
        <dbReference type="ARBA" id="ARBA00016337"/>
    </source>
</evidence>
<keyword evidence="13" id="KW-1185">Reference proteome</keyword>
<proteinExistence type="inferred from homology"/>
<dbReference type="PANTHER" id="PTHR30040:SF2">
    <property type="entry name" value="FAD:PROTEIN FMN TRANSFERASE"/>
    <property type="match status" value="1"/>
</dbReference>
<evidence type="ECO:0000256" key="2">
    <source>
        <dbReference type="ARBA" id="ARBA00011955"/>
    </source>
</evidence>
<dbReference type="InterPro" id="IPR024932">
    <property type="entry name" value="ApbE"/>
</dbReference>